<name>A0A518IT23_9BACT</name>
<gene>
    <name evidence="1" type="ORF">Mal33_22130</name>
</gene>
<sequence>MAWSWSHTNEAYAAVEEQLNNKADAANNGDTEAAEWLQMVWSEWVASKREDNLIMADLNLRKYELCLVRAKRQGGLLGYEKLTKDIWEWTTELAACTNRGHEAYLCPHGCHLLPFSVEAE</sequence>
<protein>
    <submittedName>
        <fullName evidence="1">Uncharacterized protein</fullName>
    </submittedName>
</protein>
<evidence type="ECO:0000313" key="2">
    <source>
        <dbReference type="Proteomes" id="UP000316770"/>
    </source>
</evidence>
<keyword evidence="2" id="KW-1185">Reference proteome</keyword>
<dbReference type="Proteomes" id="UP000316770">
    <property type="component" value="Chromosome"/>
</dbReference>
<dbReference type="RefSeq" id="WP_145284414.1">
    <property type="nucleotide sequence ID" value="NZ_CP036318.1"/>
</dbReference>
<dbReference type="EMBL" id="CP036318">
    <property type="protein sequence ID" value="QDV56231.1"/>
    <property type="molecule type" value="Genomic_DNA"/>
</dbReference>
<proteinExistence type="predicted"/>
<evidence type="ECO:0000313" key="1">
    <source>
        <dbReference type="EMBL" id="QDV56231.1"/>
    </source>
</evidence>
<organism evidence="1 2">
    <name type="scientific">Rosistilla oblonga</name>
    <dbReference type="NCBI Taxonomy" id="2527990"/>
    <lineage>
        <taxon>Bacteria</taxon>
        <taxon>Pseudomonadati</taxon>
        <taxon>Planctomycetota</taxon>
        <taxon>Planctomycetia</taxon>
        <taxon>Pirellulales</taxon>
        <taxon>Pirellulaceae</taxon>
        <taxon>Rosistilla</taxon>
    </lineage>
</organism>
<dbReference type="AlphaFoldDB" id="A0A518IT23"/>
<accession>A0A518IT23</accession>
<reference evidence="1 2" key="1">
    <citation type="submission" date="2019-02" db="EMBL/GenBank/DDBJ databases">
        <title>Deep-cultivation of Planctomycetes and their phenomic and genomic characterization uncovers novel biology.</title>
        <authorList>
            <person name="Wiegand S."/>
            <person name="Jogler M."/>
            <person name="Boedeker C."/>
            <person name="Pinto D."/>
            <person name="Vollmers J."/>
            <person name="Rivas-Marin E."/>
            <person name="Kohn T."/>
            <person name="Peeters S.H."/>
            <person name="Heuer A."/>
            <person name="Rast P."/>
            <person name="Oberbeckmann S."/>
            <person name="Bunk B."/>
            <person name="Jeske O."/>
            <person name="Meyerdierks A."/>
            <person name="Storesund J.E."/>
            <person name="Kallscheuer N."/>
            <person name="Luecker S."/>
            <person name="Lage O.M."/>
            <person name="Pohl T."/>
            <person name="Merkel B.J."/>
            <person name="Hornburger P."/>
            <person name="Mueller R.-W."/>
            <person name="Bruemmer F."/>
            <person name="Labrenz M."/>
            <person name="Spormann A.M."/>
            <person name="Op den Camp H."/>
            <person name="Overmann J."/>
            <person name="Amann R."/>
            <person name="Jetten M.S.M."/>
            <person name="Mascher T."/>
            <person name="Medema M.H."/>
            <person name="Devos D.P."/>
            <person name="Kaster A.-K."/>
            <person name="Ovreas L."/>
            <person name="Rohde M."/>
            <person name="Galperin M.Y."/>
            <person name="Jogler C."/>
        </authorList>
    </citation>
    <scope>NUCLEOTIDE SEQUENCE [LARGE SCALE GENOMIC DNA]</scope>
    <source>
        <strain evidence="1 2">Mal33</strain>
    </source>
</reference>